<keyword evidence="2" id="KW-1185">Reference proteome</keyword>
<dbReference type="RefSeq" id="WP_377380647.1">
    <property type="nucleotide sequence ID" value="NZ_JBHSSW010000054.1"/>
</dbReference>
<sequence length="793" mass="89775">MALYGDLKRAKSEEDVKDAYIKALGLKSYSKNLIDIQTKEVWFEAKANGSSTFYEMFTQLLHYVQVALNKGEHVPALLCVIDTEKAALMQSSHVISFLAKKTVKWGKSASSVPKEAVDAISIHIGTHFVAFNIEKDSSEFISTVKDAINAGAIIRTQITPDNLKQVFDKWVDMIGQEVEDIRDDKYSLLFFSDIMNDGIASTHKDLSAKLLFLDGDPVFEIEGKLHGLKNLEGYRRFWTIYHRPPKNEYRNYILERRDSLIPVVERVFKGAFYTPLYVVDKAYDQLTFSLGKNWQKRYKVWDMCCGVGNLEVKHSNHRNLFMSTLDKSDVDVMKATKTCVAAHRFQYDYLNDDITEDGAIDYTLTDKLPSELRSAISSKEKILVLINPPYAEAMNAGTGVATTAVGRSLGGDVGFARRELFIQFLLRIQIEIPNAVVAIFSKLKYVNAPNFDSFRNSWNAAYLGGFVVHSRAFDGLTGDFPIGFLIWDTSKKRKKFKAPFEIETEVIDRNANAVGAKRFYDVPKEKLLNSWINRPKPNSTPALPLTNAIEPTTRVNDVRGTRWADGAIGGMISKGSDLQNAGITALFSSGYASAGGFLVTNDNLWQSAVVFTAKRIIRQTWLNDRDQFLMPDKDVSQEFANDCLIWMLFNNANLTAGANDLQWQGKKWSLINHFIPFQEDEVGAPSRFESDFMFQYISSLKISKEARKVLNDGRKVWSSYFEAVDRKQIPKFVREKYKLNRPDVGWYQIRNTLDLLISQGTNVSHRASDIETSYKALSVKIEPSIYSTGILRA</sequence>
<organism evidence="1 2">
    <name type="scientific">Ponticaulis profundi</name>
    <dbReference type="NCBI Taxonomy" id="2665222"/>
    <lineage>
        <taxon>Bacteria</taxon>
        <taxon>Pseudomonadati</taxon>
        <taxon>Pseudomonadota</taxon>
        <taxon>Alphaproteobacteria</taxon>
        <taxon>Hyphomonadales</taxon>
        <taxon>Hyphomonadaceae</taxon>
        <taxon>Ponticaulis</taxon>
    </lineage>
</organism>
<dbReference type="Gene3D" id="3.40.50.150">
    <property type="entry name" value="Vaccinia Virus protein VP39"/>
    <property type="match status" value="1"/>
</dbReference>
<accession>A0ABW1SD95</accession>
<evidence type="ECO:0000313" key="2">
    <source>
        <dbReference type="Proteomes" id="UP001596303"/>
    </source>
</evidence>
<proteinExistence type="predicted"/>
<gene>
    <name evidence="1" type="ORF">ACFQDM_15715</name>
</gene>
<dbReference type="InterPro" id="IPR029063">
    <property type="entry name" value="SAM-dependent_MTases_sf"/>
</dbReference>
<name>A0ABW1SD95_9PROT</name>
<protein>
    <recommendedName>
        <fullName evidence="3">Site-specific DNA-methyltransferase (adenine-specific)</fullName>
    </recommendedName>
</protein>
<evidence type="ECO:0000313" key="1">
    <source>
        <dbReference type="EMBL" id="MFC6199530.1"/>
    </source>
</evidence>
<dbReference type="Proteomes" id="UP001596303">
    <property type="component" value="Unassembled WGS sequence"/>
</dbReference>
<evidence type="ECO:0008006" key="3">
    <source>
        <dbReference type="Google" id="ProtNLM"/>
    </source>
</evidence>
<comment type="caution">
    <text evidence="1">The sequence shown here is derived from an EMBL/GenBank/DDBJ whole genome shotgun (WGS) entry which is preliminary data.</text>
</comment>
<dbReference type="SUPFAM" id="SSF53335">
    <property type="entry name" value="S-adenosyl-L-methionine-dependent methyltransferases"/>
    <property type="match status" value="1"/>
</dbReference>
<dbReference type="EMBL" id="JBHSSW010000054">
    <property type="protein sequence ID" value="MFC6199530.1"/>
    <property type="molecule type" value="Genomic_DNA"/>
</dbReference>
<reference evidence="2" key="1">
    <citation type="journal article" date="2019" name="Int. J. Syst. Evol. Microbiol.">
        <title>The Global Catalogue of Microorganisms (GCM) 10K type strain sequencing project: providing services to taxonomists for standard genome sequencing and annotation.</title>
        <authorList>
            <consortium name="The Broad Institute Genomics Platform"/>
            <consortium name="The Broad Institute Genome Sequencing Center for Infectious Disease"/>
            <person name="Wu L."/>
            <person name="Ma J."/>
        </authorList>
    </citation>
    <scope>NUCLEOTIDE SEQUENCE [LARGE SCALE GENOMIC DNA]</scope>
    <source>
        <strain evidence="2">CGMCC-1.15741</strain>
    </source>
</reference>